<sequence>HIRQHNQSNEKIRSYHAQNIHTLTLF</sequence>
<comment type="caution">
    <text evidence="1">The sequence shown here is derived from an EMBL/GenBank/DDBJ whole genome shotgun (WGS) entry which is preliminary data.</text>
</comment>
<feature type="non-terminal residue" evidence="1">
    <location>
        <position position="1"/>
    </location>
</feature>
<organism evidence="1 2">
    <name type="scientific">Dermatophagoides pteronyssinus</name>
    <name type="common">European house dust mite</name>
    <dbReference type="NCBI Taxonomy" id="6956"/>
    <lineage>
        <taxon>Eukaryota</taxon>
        <taxon>Metazoa</taxon>
        <taxon>Ecdysozoa</taxon>
        <taxon>Arthropoda</taxon>
        <taxon>Chelicerata</taxon>
        <taxon>Arachnida</taxon>
        <taxon>Acari</taxon>
        <taxon>Acariformes</taxon>
        <taxon>Sarcoptiformes</taxon>
        <taxon>Astigmata</taxon>
        <taxon>Psoroptidia</taxon>
        <taxon>Analgoidea</taxon>
        <taxon>Pyroglyphidae</taxon>
        <taxon>Dermatophagoidinae</taxon>
        <taxon>Dermatophagoides</taxon>
    </lineage>
</organism>
<reference evidence="1 2" key="2">
    <citation type="journal article" date="2022" name="Mol. Biol. Evol.">
        <title>Comparative Genomics Reveals Insights into the Divergent Evolution of Astigmatic Mites and Household Pest Adaptations.</title>
        <authorList>
            <person name="Xiong Q."/>
            <person name="Wan A.T."/>
            <person name="Liu X."/>
            <person name="Fung C.S."/>
            <person name="Xiao X."/>
            <person name="Malainual N."/>
            <person name="Hou J."/>
            <person name="Wang L."/>
            <person name="Wang M."/>
            <person name="Yang K.Y."/>
            <person name="Cui Y."/>
            <person name="Leung E.L."/>
            <person name="Nong W."/>
            <person name="Shin S.K."/>
            <person name="Au S.W."/>
            <person name="Jeong K.Y."/>
            <person name="Chew F.T."/>
            <person name="Hui J.H."/>
            <person name="Leung T.F."/>
            <person name="Tungtrongchitr A."/>
            <person name="Zhong N."/>
            <person name="Liu Z."/>
            <person name="Tsui S.K."/>
        </authorList>
    </citation>
    <scope>NUCLEOTIDE SEQUENCE [LARGE SCALE GENOMIC DNA]</scope>
    <source>
        <strain evidence="1">Derp</strain>
    </source>
</reference>
<dbReference type="EMBL" id="NJHN03000054">
    <property type="protein sequence ID" value="KAH9419964.1"/>
    <property type="molecule type" value="Genomic_DNA"/>
</dbReference>
<evidence type="ECO:0000313" key="1">
    <source>
        <dbReference type="EMBL" id="KAH9419964.1"/>
    </source>
</evidence>
<name>A0ABQ8JBI4_DERPT</name>
<reference evidence="1 2" key="1">
    <citation type="journal article" date="2018" name="J. Allergy Clin. Immunol.">
        <title>High-quality assembly of Dermatophagoides pteronyssinus genome and transcriptome reveals a wide range of novel allergens.</title>
        <authorList>
            <person name="Liu X.Y."/>
            <person name="Yang K.Y."/>
            <person name="Wang M.Q."/>
            <person name="Kwok J.S."/>
            <person name="Zeng X."/>
            <person name="Yang Z."/>
            <person name="Xiao X.J."/>
            <person name="Lau C.P."/>
            <person name="Li Y."/>
            <person name="Huang Z.M."/>
            <person name="Ba J.G."/>
            <person name="Yim A.K."/>
            <person name="Ouyang C.Y."/>
            <person name="Ngai S.M."/>
            <person name="Chan T.F."/>
            <person name="Leung E.L."/>
            <person name="Liu L."/>
            <person name="Liu Z.G."/>
            <person name="Tsui S.K."/>
        </authorList>
    </citation>
    <scope>NUCLEOTIDE SEQUENCE [LARGE SCALE GENOMIC DNA]</scope>
    <source>
        <strain evidence="1">Derp</strain>
    </source>
</reference>
<keyword evidence="2" id="KW-1185">Reference proteome</keyword>
<proteinExistence type="predicted"/>
<gene>
    <name evidence="1" type="ORF">DERP_001797</name>
</gene>
<accession>A0ABQ8JBI4</accession>
<evidence type="ECO:0000313" key="2">
    <source>
        <dbReference type="Proteomes" id="UP000887458"/>
    </source>
</evidence>
<protein>
    <submittedName>
        <fullName evidence="1">Uncharacterized protein</fullName>
    </submittedName>
</protein>
<dbReference type="Proteomes" id="UP000887458">
    <property type="component" value="Unassembled WGS sequence"/>
</dbReference>